<evidence type="ECO:0000313" key="2">
    <source>
        <dbReference type="EMBL" id="TFH89309.1"/>
    </source>
</evidence>
<dbReference type="AlphaFoldDB" id="A0A4Y8W8S1"/>
<proteinExistence type="predicted"/>
<comment type="caution">
    <text evidence="2">The sequence shown here is derived from an EMBL/GenBank/DDBJ whole genome shotgun (WGS) entry which is preliminary data.</text>
</comment>
<sequence>MSPNAKLSGEQRPTALNKATLNTTAKFATKTAERCESDLNDLLIKCLKQMRTSNKPRNSTPQTNPIFSGCCPTEVTRNQSETNAKLYI</sequence>
<dbReference type="OrthoDB" id="9933118at2"/>
<name>A0A4Y8W8S1_9VIBR</name>
<protein>
    <submittedName>
        <fullName evidence="2">Uncharacterized protein</fullName>
    </submittedName>
</protein>
<dbReference type="EMBL" id="SATR01000082">
    <property type="protein sequence ID" value="TFH89309.1"/>
    <property type="molecule type" value="Genomic_DNA"/>
</dbReference>
<feature type="region of interest" description="Disordered" evidence="1">
    <location>
        <begin position="53"/>
        <end position="74"/>
    </location>
</feature>
<feature type="compositionally biased region" description="Polar residues" evidence="1">
    <location>
        <begin position="53"/>
        <end position="66"/>
    </location>
</feature>
<dbReference type="Proteomes" id="UP000297753">
    <property type="component" value="Unassembled WGS sequence"/>
</dbReference>
<organism evidence="2 3">
    <name type="scientific">Vibrio ouci</name>
    <dbReference type="NCBI Taxonomy" id="2499078"/>
    <lineage>
        <taxon>Bacteria</taxon>
        <taxon>Pseudomonadati</taxon>
        <taxon>Pseudomonadota</taxon>
        <taxon>Gammaproteobacteria</taxon>
        <taxon>Vibrionales</taxon>
        <taxon>Vibrionaceae</taxon>
        <taxon>Vibrio</taxon>
    </lineage>
</organism>
<reference evidence="2 3" key="1">
    <citation type="submission" date="2019-01" db="EMBL/GenBank/DDBJ databases">
        <title>Vibrio BEI176 sp. nov, a marine bacterium isolated from China: eastern marignal seas.</title>
        <authorList>
            <person name="Li B."/>
        </authorList>
    </citation>
    <scope>NUCLEOTIDE SEQUENCE [LARGE SCALE GENOMIC DNA]</scope>
    <source>
        <strain evidence="2 3">BEI176</strain>
    </source>
</reference>
<evidence type="ECO:0000313" key="3">
    <source>
        <dbReference type="Proteomes" id="UP000297753"/>
    </source>
</evidence>
<accession>A0A4Y8W8S1</accession>
<gene>
    <name evidence="2" type="ORF">ELS82_22950</name>
</gene>
<evidence type="ECO:0000256" key="1">
    <source>
        <dbReference type="SAM" id="MobiDB-lite"/>
    </source>
</evidence>
<keyword evidence="3" id="KW-1185">Reference proteome</keyword>